<evidence type="ECO:0000313" key="2">
    <source>
        <dbReference type="EMBL" id="ARU54659.1"/>
    </source>
</evidence>
<dbReference type="EMBL" id="CP021425">
    <property type="protein sequence ID" value="ARU54659.1"/>
    <property type="molecule type" value="Genomic_DNA"/>
</dbReference>
<dbReference type="RefSeq" id="WP_087459834.1">
    <property type="nucleotide sequence ID" value="NZ_CP021425.1"/>
</dbReference>
<feature type="domain" description="Knr4/Smi1-like" evidence="1">
    <location>
        <begin position="4"/>
        <end position="104"/>
    </location>
</feature>
<evidence type="ECO:0000259" key="1">
    <source>
        <dbReference type="Pfam" id="PF09346"/>
    </source>
</evidence>
<dbReference type="Proteomes" id="UP000196027">
    <property type="component" value="Chromosome"/>
</dbReference>
<dbReference type="Gene3D" id="3.40.1580.10">
    <property type="entry name" value="SMI1/KNR4-like"/>
    <property type="match status" value="1"/>
</dbReference>
<dbReference type="InterPro" id="IPR037883">
    <property type="entry name" value="Knr4/Smi1-like_sf"/>
</dbReference>
<organism evidence="2 3">
    <name type="scientific">Oleiphilus messinensis</name>
    <dbReference type="NCBI Taxonomy" id="141451"/>
    <lineage>
        <taxon>Bacteria</taxon>
        <taxon>Pseudomonadati</taxon>
        <taxon>Pseudomonadota</taxon>
        <taxon>Gammaproteobacteria</taxon>
        <taxon>Oceanospirillales</taxon>
        <taxon>Oleiphilaceae</taxon>
        <taxon>Oleiphilus</taxon>
    </lineage>
</organism>
<dbReference type="KEGG" id="ome:OLMES_0556"/>
<dbReference type="Pfam" id="PF09346">
    <property type="entry name" value="SMI1_KNR4"/>
    <property type="match status" value="1"/>
</dbReference>
<sequence length="123" mass="13748">MGFDEGALKSIEVKLKIEIPPVYRRFLLDFPGSLVTGKETGVFYSVDQIVRSTEASRSYQEPDWPQPFPLNLLAVGWNGGGSIYCVREGEPGNMVYLFSHERGDVDPSETLTLETFIALWGSE</sequence>
<evidence type="ECO:0000313" key="3">
    <source>
        <dbReference type="Proteomes" id="UP000196027"/>
    </source>
</evidence>
<keyword evidence="3" id="KW-1185">Reference proteome</keyword>
<name>A0A1Y0I379_9GAMM</name>
<reference evidence="2 3" key="1">
    <citation type="submission" date="2017-05" db="EMBL/GenBank/DDBJ databases">
        <title>Genomic insights into alkan degradation activity of Oleiphilus messinensis.</title>
        <authorList>
            <person name="Kozyavkin S.A."/>
            <person name="Slesarev A.I."/>
            <person name="Golyshin P.N."/>
            <person name="Korzhenkov A."/>
            <person name="Golyshina O.N."/>
            <person name="Toshchakov S.V."/>
        </authorList>
    </citation>
    <scope>NUCLEOTIDE SEQUENCE [LARGE SCALE GENOMIC DNA]</scope>
    <source>
        <strain evidence="2 3">ME102</strain>
    </source>
</reference>
<protein>
    <recommendedName>
        <fullName evidence="1">Knr4/Smi1-like domain-containing protein</fullName>
    </recommendedName>
</protein>
<dbReference type="AlphaFoldDB" id="A0A1Y0I379"/>
<dbReference type="InterPro" id="IPR018958">
    <property type="entry name" value="Knr4/Smi1-like_dom"/>
</dbReference>
<proteinExistence type="predicted"/>
<dbReference type="SUPFAM" id="SSF160631">
    <property type="entry name" value="SMI1/KNR4-like"/>
    <property type="match status" value="1"/>
</dbReference>
<accession>A0A1Y0I379</accession>
<gene>
    <name evidence="2" type="ORF">OLMES_0556</name>
</gene>